<evidence type="ECO:0000313" key="10">
    <source>
        <dbReference type="EMBL" id="MFC4804429.1"/>
    </source>
</evidence>
<dbReference type="Gene3D" id="3.40.50.300">
    <property type="entry name" value="P-loop containing nucleotide triphosphate hydrolases"/>
    <property type="match status" value="3"/>
</dbReference>
<evidence type="ECO:0000256" key="4">
    <source>
        <dbReference type="ARBA" id="ARBA00022806"/>
    </source>
</evidence>
<evidence type="ECO:0000313" key="11">
    <source>
        <dbReference type="Proteomes" id="UP001595916"/>
    </source>
</evidence>
<protein>
    <submittedName>
        <fullName evidence="10">AAA domain-containing protein</fullName>
    </submittedName>
</protein>
<dbReference type="InterPro" id="IPR027417">
    <property type="entry name" value="P-loop_NTPase"/>
</dbReference>
<feature type="domain" description="DNA topoisomerase type IA zn finger" evidence="7">
    <location>
        <begin position="1138"/>
        <end position="1173"/>
    </location>
</feature>
<dbReference type="InterPro" id="IPR013498">
    <property type="entry name" value="Topo_IA_Znf"/>
</dbReference>
<feature type="domain" description="DNA2/NAM7 helicase helicase" evidence="8">
    <location>
        <begin position="341"/>
        <end position="848"/>
    </location>
</feature>
<dbReference type="InterPro" id="IPR041677">
    <property type="entry name" value="DNA2/NAM7_AAA_11"/>
</dbReference>
<evidence type="ECO:0000256" key="5">
    <source>
        <dbReference type="ARBA" id="ARBA00022840"/>
    </source>
</evidence>
<dbReference type="Gene3D" id="3.30.65.10">
    <property type="entry name" value="Bacterial Topoisomerase I, domain 1"/>
    <property type="match status" value="1"/>
</dbReference>
<accession>A0ABV9QKG9</accession>
<evidence type="ECO:0000259" key="7">
    <source>
        <dbReference type="Pfam" id="PF01396"/>
    </source>
</evidence>
<dbReference type="PANTHER" id="PTHR43788">
    <property type="entry name" value="DNA2/NAM7 HELICASE FAMILY MEMBER"/>
    <property type="match status" value="1"/>
</dbReference>
<comment type="caution">
    <text evidence="10">The sequence shown here is derived from an EMBL/GenBank/DDBJ whole genome shotgun (WGS) entry which is preliminary data.</text>
</comment>
<dbReference type="SUPFAM" id="SSF57783">
    <property type="entry name" value="Zinc beta-ribbon"/>
    <property type="match status" value="1"/>
</dbReference>
<gene>
    <name evidence="10" type="ORF">ACFO4R_04970</name>
</gene>
<evidence type="ECO:0000256" key="3">
    <source>
        <dbReference type="ARBA" id="ARBA00022801"/>
    </source>
</evidence>
<dbReference type="InterPro" id="IPR050534">
    <property type="entry name" value="Coronavir_polyprotein_1ab"/>
</dbReference>
<name>A0ABV9QKG9_9FIRM</name>
<dbReference type="RefSeq" id="WP_379787935.1">
    <property type="nucleotide sequence ID" value="NZ_JBHSHL010000014.1"/>
</dbReference>
<comment type="similarity">
    <text evidence="1">Belongs to the DNA2/NAM7 helicase family.</text>
</comment>
<feature type="coiled-coil region" evidence="6">
    <location>
        <begin position="589"/>
        <end position="662"/>
    </location>
</feature>
<keyword evidence="11" id="KW-1185">Reference proteome</keyword>
<feature type="domain" description="DNA2/NAM7 helicase-like C-terminal" evidence="9">
    <location>
        <begin position="905"/>
        <end position="1077"/>
    </location>
</feature>
<dbReference type="PANTHER" id="PTHR43788:SF8">
    <property type="entry name" value="DNA-BINDING PROTEIN SMUBP-2"/>
    <property type="match status" value="1"/>
</dbReference>
<evidence type="ECO:0000259" key="9">
    <source>
        <dbReference type="Pfam" id="PF13087"/>
    </source>
</evidence>
<dbReference type="Pfam" id="PF13087">
    <property type="entry name" value="AAA_12"/>
    <property type="match status" value="1"/>
</dbReference>
<evidence type="ECO:0000256" key="6">
    <source>
        <dbReference type="SAM" id="Coils"/>
    </source>
</evidence>
<evidence type="ECO:0000256" key="2">
    <source>
        <dbReference type="ARBA" id="ARBA00022741"/>
    </source>
</evidence>
<dbReference type="InterPro" id="IPR041679">
    <property type="entry name" value="DNA2/NAM7-like_C"/>
</dbReference>
<keyword evidence="5" id="KW-0067">ATP-binding</keyword>
<evidence type="ECO:0000259" key="8">
    <source>
        <dbReference type="Pfam" id="PF13086"/>
    </source>
</evidence>
<organism evidence="10 11">
    <name type="scientific">Filifactor villosus</name>
    <dbReference type="NCBI Taxonomy" id="29374"/>
    <lineage>
        <taxon>Bacteria</taxon>
        <taxon>Bacillati</taxon>
        <taxon>Bacillota</taxon>
        <taxon>Clostridia</taxon>
        <taxon>Peptostreptococcales</taxon>
        <taxon>Filifactoraceae</taxon>
        <taxon>Filifactor</taxon>
    </lineage>
</organism>
<keyword evidence="6" id="KW-0175">Coiled coil</keyword>
<dbReference type="SUPFAM" id="SSF52540">
    <property type="entry name" value="P-loop containing nucleoside triphosphate hydrolases"/>
    <property type="match status" value="1"/>
</dbReference>
<proteinExistence type="inferred from homology"/>
<keyword evidence="2" id="KW-0547">Nucleotide-binding</keyword>
<evidence type="ECO:0000256" key="1">
    <source>
        <dbReference type="ARBA" id="ARBA00007913"/>
    </source>
</evidence>
<dbReference type="EMBL" id="JBHSHL010000014">
    <property type="protein sequence ID" value="MFC4804429.1"/>
    <property type="molecule type" value="Genomic_DNA"/>
</dbReference>
<dbReference type="Pfam" id="PF13086">
    <property type="entry name" value="AAA_11"/>
    <property type="match status" value="1"/>
</dbReference>
<reference evidence="11" key="1">
    <citation type="journal article" date="2019" name="Int. J. Syst. Evol. Microbiol.">
        <title>The Global Catalogue of Microorganisms (GCM) 10K type strain sequencing project: providing services to taxonomists for standard genome sequencing and annotation.</title>
        <authorList>
            <consortium name="The Broad Institute Genomics Platform"/>
            <consortium name="The Broad Institute Genome Sequencing Center for Infectious Disease"/>
            <person name="Wu L."/>
            <person name="Ma J."/>
        </authorList>
    </citation>
    <scope>NUCLEOTIDE SEQUENCE [LARGE SCALE GENOMIC DNA]</scope>
    <source>
        <strain evidence="11">CCUG 46385</strain>
    </source>
</reference>
<sequence length="1186" mass="136537">MDGERRTQVLEILDYWRLIEFLGQIDIPRQKNENKKLRKKLEKGEAVTETKLEVFHEFSDTCIQLDKMIEDDDKKFASFVSKGKEVYFCMGAVERNAFVEYLSKYLPDEEEVPELAYSNKSFIAWFSFKTDNEGRYLDYSFQLSPLLWAASVWEDSRESGIFYPSKGAYDSIIRNFNERLEGRLAEEFLPSLFEDIQTNYVNKSFPNLSPQTKGFLEYNRYSKEEHKQRDEDPTDYSDLGKSYFLNDINLLYERVQEGSFGDKNEYEKGVIDYILSAHNKSRGSEVFGRIIISPKEDRTLMKCFFEDVLDVDRAPIGKWPAKFMPALMQQVAINLSIDPKGQTPVFSVNGPPGTGKTTLLKEIVAHNIVERAKLLAEAGDDPDVIFEQRFFSHGPLDNQAYYQYAPSYYAVKNDKINDYAMLIASCNNAAVENITVDLPKSKDILESLKDSEEEQDSIREGLREVYSLFDLEQSDDIETVTTYGKSRQEKDIYFTRYAKKLLSMDDCWGLISAPFGKKANIRRYCTAVLEPFLEEYKSLESRKSHRKNYSLQRALFLEQLEKVREMQKELSLLCKLARKVEGKAGELDREELLEKRKGLMGEIAGLNREIKEAEKEVLELEEGYPKNWFGKRKKSSTRDALIRKYKNKIDSLMLKKDKINLETDQINRILKYKQLLEGYSEGSKRMIPLDPSFMEDYMSLDERRSSRAQVSDPWFTPEYNREREKLFLYACKLHKEFVASSKALRHNIINLLIAWNMSDDCTQRMTEEDRQEAMPVLLQSIFLMTPVISTTFASAQTFLNDVGQSGVFGTLIIDEAGQAQPQMAIGSMFRCRKAVIVGDPKQIEPVVTEETDMIKQLLSSDLLSSYKDKKISVQGFADYINPYGTFLGEEEEKEWVGCPLVVHRRCIDPMYSISNILSYDLTMKQQTTNPKEERCKTFIADKSYWIDVEGDENSGAKDHFVKAQGEIVIRLLEEKFKKDSSDIPRLFIITPFTSVKKGIRDMISGSQLYKKEPRVKKWMADNNIGTVHTFQGKGTDEVIFLLGCDKTSISAANWVNKNIVNVATTRAKFRFYIVGDHKVWTCKPVKIAREYMGGFIRGSDLDKLLSEDTRVDENKKIVEEQGTVKYTNDKDTVTTASSCPKCGKALVKRKGKFGEFIGCSGFPKCKFTRSLEDPTKDKDDENENGR</sequence>
<dbReference type="Proteomes" id="UP001595916">
    <property type="component" value="Unassembled WGS sequence"/>
</dbReference>
<keyword evidence="4" id="KW-0347">Helicase</keyword>
<keyword evidence="3" id="KW-0378">Hydrolase</keyword>
<dbReference type="Pfam" id="PF01396">
    <property type="entry name" value="Zn_ribbon_Top1"/>
    <property type="match status" value="1"/>
</dbReference>